<dbReference type="Proteomes" id="UP000516437">
    <property type="component" value="Unassembled WGS sequence"/>
</dbReference>
<evidence type="ECO:0000313" key="2">
    <source>
        <dbReference type="EMBL" id="KAB1228033.1"/>
    </source>
</evidence>
<organism evidence="2 3">
    <name type="scientific">Morella rubra</name>
    <name type="common">Chinese bayberry</name>
    <dbReference type="NCBI Taxonomy" id="262757"/>
    <lineage>
        <taxon>Eukaryota</taxon>
        <taxon>Viridiplantae</taxon>
        <taxon>Streptophyta</taxon>
        <taxon>Embryophyta</taxon>
        <taxon>Tracheophyta</taxon>
        <taxon>Spermatophyta</taxon>
        <taxon>Magnoliopsida</taxon>
        <taxon>eudicotyledons</taxon>
        <taxon>Gunneridae</taxon>
        <taxon>Pentapetalae</taxon>
        <taxon>rosids</taxon>
        <taxon>fabids</taxon>
        <taxon>Fagales</taxon>
        <taxon>Myricaceae</taxon>
        <taxon>Morella</taxon>
    </lineage>
</organism>
<proteinExistence type="predicted"/>
<dbReference type="AlphaFoldDB" id="A0A6A1WTM6"/>
<dbReference type="EMBL" id="RXIC02000016">
    <property type="protein sequence ID" value="KAB1228033.1"/>
    <property type="molecule type" value="Genomic_DNA"/>
</dbReference>
<keyword evidence="3" id="KW-1185">Reference proteome</keyword>
<comment type="caution">
    <text evidence="2">The sequence shown here is derived from an EMBL/GenBank/DDBJ whole genome shotgun (WGS) entry which is preliminary data.</text>
</comment>
<feature type="compositionally biased region" description="Basic residues" evidence="1">
    <location>
        <begin position="362"/>
        <end position="373"/>
    </location>
</feature>
<evidence type="ECO:0000313" key="3">
    <source>
        <dbReference type="Proteomes" id="UP000516437"/>
    </source>
</evidence>
<feature type="region of interest" description="Disordered" evidence="1">
    <location>
        <begin position="362"/>
        <end position="385"/>
    </location>
</feature>
<accession>A0A6A1WTM6</accession>
<dbReference type="Pfam" id="PF07797">
    <property type="entry name" value="DUF1639"/>
    <property type="match status" value="1"/>
</dbReference>
<dbReference type="InterPro" id="IPR012438">
    <property type="entry name" value="DUF1639"/>
</dbReference>
<name>A0A6A1WTM6_9ROSI</name>
<dbReference type="PANTHER" id="PTHR33130:SF42">
    <property type="entry name" value="O-ACYLTRANSFERASE, PUTATIVE (DUF1639)-RELATED"/>
    <property type="match status" value="1"/>
</dbReference>
<gene>
    <name evidence="2" type="ORF">CJ030_MR1G006870</name>
</gene>
<protein>
    <submittedName>
        <fullName evidence="2">Uncharacterized protein</fullName>
    </submittedName>
</protein>
<reference evidence="2 3" key="1">
    <citation type="journal article" date="2019" name="Plant Biotechnol. J.">
        <title>The red bayberry genome and genetic basis of sex determination.</title>
        <authorList>
            <person name="Jia H.M."/>
            <person name="Jia H.J."/>
            <person name="Cai Q.L."/>
            <person name="Wang Y."/>
            <person name="Zhao H.B."/>
            <person name="Yang W.F."/>
            <person name="Wang G.Y."/>
            <person name="Li Y.H."/>
            <person name="Zhan D.L."/>
            <person name="Shen Y.T."/>
            <person name="Niu Q.F."/>
            <person name="Chang L."/>
            <person name="Qiu J."/>
            <person name="Zhao L."/>
            <person name="Xie H.B."/>
            <person name="Fu W.Y."/>
            <person name="Jin J."/>
            <person name="Li X.W."/>
            <person name="Jiao Y."/>
            <person name="Zhou C.C."/>
            <person name="Tu T."/>
            <person name="Chai C.Y."/>
            <person name="Gao J.L."/>
            <person name="Fan L.J."/>
            <person name="van de Weg E."/>
            <person name="Wang J.Y."/>
            <person name="Gao Z.S."/>
        </authorList>
    </citation>
    <scope>NUCLEOTIDE SEQUENCE [LARGE SCALE GENOMIC DNA]</scope>
    <source>
        <tissue evidence="2">Leaves</tissue>
    </source>
</reference>
<dbReference type="OrthoDB" id="2018605at2759"/>
<evidence type="ECO:0000256" key="1">
    <source>
        <dbReference type="SAM" id="MobiDB-lite"/>
    </source>
</evidence>
<sequence length="385" mass="43148">MWSSELTIIAQKNNPKARAARDAKNVGTKMAESDVGLGAGASAAAAFCTEEMAINATKIATKSFNFIASISLKARRKKLYNSFVGDGFPFGNKGMVEMQWKPMAMGDLKLTSTRKSAEYELVFQLISLMRKKMEPTAPYHNHQADFESLCIEPVVCSLDLEVGMGFCCRGMEKETEAKSQRGHNINRATEDFGLQWGNRKRLRCVKVKDQSLADKSDCLGKKKITSRVDRRVVGTAEKGLGSPQLQRLHKNSDLPMNNRKATVASPDKEDRYYTTRGSLGLDDNGKVLMDHVKEDRGFVWPKLFITLSSKEKEEDFMAMKGCKLPQRPKKRAKLIQKSLLLVSPGAWLSDLCQERYEVREKKASKKVMQRPRGLKAMGSMDSESE</sequence>
<dbReference type="PANTHER" id="PTHR33130">
    <property type="entry name" value="PUTATIVE (DUF1639)-RELATED"/>
    <property type="match status" value="1"/>
</dbReference>